<keyword evidence="6" id="KW-0472">Membrane</keyword>
<dbReference type="GO" id="GO:0005886">
    <property type="term" value="C:plasma membrane"/>
    <property type="evidence" value="ECO:0007669"/>
    <property type="project" value="UniProtKB-SubCell"/>
</dbReference>
<sequence>MLLASVSLLALAVSNVSEGTGDNVNEAEFGIFCTLLNTLDAEDIENVATEGLDQKANTAYTEIEHMFIMTSNESYYNEGPANSPDSTGTIKPKTEADISQWKNERKVWEETPYPGDPSKKKYTRKDRSLLPKQLGDKLDRSFARATKIKSEIQSTAQAIEQKEKEIRTALRQALCGWHRPGDATPKPKPVAADFENTYAAACYGTSGPGKRLANDLVCLCSASASTSTENNKQCTDNTILTDTTNYGTSATALTRFTTLQQACKKVYQTYKVSAAALKGLTTAFMARLGHHSLSSASDLGSYTYGKGQDSTNACNGGAADGKSCVNYATLVKASSGTALDKAVAWLKEIGAAETAVLARFTLIKKKQSKRG</sequence>
<evidence type="ECO:0000256" key="9">
    <source>
        <dbReference type="SAM" id="Coils"/>
    </source>
</evidence>
<feature type="coiled-coil region" evidence="9">
    <location>
        <begin position="145"/>
        <end position="172"/>
    </location>
</feature>
<reference evidence="13" key="2">
    <citation type="journal article" date="2014" name="Mol. Biochem. Parasitol.">
        <title>Capturing the variant surface glycoprotein repertoire (the VSGnome) of Trypanosoma brucei Lister 427.</title>
        <authorList>
            <person name="Cross G.A."/>
            <person name="Kim H.S."/>
            <person name="Wickstead B."/>
        </authorList>
    </citation>
    <scope>NUCLEOTIDE SEQUENCE</scope>
    <source>
        <strain evidence="13">Lister 427</strain>
    </source>
</reference>
<proteinExistence type="predicted"/>
<name>M4TBV5_9TRYP</name>
<dbReference type="Pfam" id="PF13206">
    <property type="entry name" value="VSG_B"/>
    <property type="match status" value="1"/>
</dbReference>
<dbReference type="AlphaFoldDB" id="M4TBV5"/>
<evidence type="ECO:0000313" key="13">
    <source>
        <dbReference type="EMBL" id="AGH60465.1"/>
    </source>
</evidence>
<comment type="function">
    <text evidence="1">VSG forms a coat on the surface of the parasite. The trypanosome evades the immune response of the host by expressing a series of antigenically distinct VSGs from an estimated 1000 VSG genes.</text>
</comment>
<dbReference type="EMBL" id="KC613034">
    <property type="protein sequence ID" value="AGH60465.1"/>
    <property type="molecule type" value="Genomic_DNA"/>
</dbReference>
<feature type="region of interest" description="Disordered" evidence="10">
    <location>
        <begin position="77"/>
        <end position="122"/>
    </location>
</feature>
<evidence type="ECO:0000256" key="2">
    <source>
        <dbReference type="ARBA" id="ARBA00004609"/>
    </source>
</evidence>
<keyword evidence="3" id="KW-1003">Cell membrane</keyword>
<evidence type="ECO:0000256" key="1">
    <source>
        <dbReference type="ARBA" id="ARBA00002523"/>
    </source>
</evidence>
<evidence type="ECO:0000256" key="5">
    <source>
        <dbReference type="ARBA" id="ARBA00022729"/>
    </source>
</evidence>
<feature type="signal peptide" evidence="11">
    <location>
        <begin position="1"/>
        <end position="19"/>
    </location>
</feature>
<evidence type="ECO:0000256" key="7">
    <source>
        <dbReference type="ARBA" id="ARBA00023180"/>
    </source>
</evidence>
<reference evidence="13" key="1">
    <citation type="submission" date="2013-02" db="EMBL/GenBank/DDBJ databases">
        <authorList>
            <person name="Cross G.A.M."/>
            <person name="Kim H.-S."/>
            <person name="Wickstead B."/>
        </authorList>
    </citation>
    <scope>NUCLEOTIDE SEQUENCE</scope>
    <source>
        <strain evidence="13">Lister 427</strain>
    </source>
</reference>
<keyword evidence="5 11" id="KW-0732">Signal</keyword>
<dbReference type="InterPro" id="IPR025932">
    <property type="entry name" value="Trypano_VSG_B_N_dom"/>
</dbReference>
<evidence type="ECO:0000256" key="8">
    <source>
        <dbReference type="ARBA" id="ARBA00023288"/>
    </source>
</evidence>
<keyword evidence="4" id="KW-0336">GPI-anchor</keyword>
<keyword evidence="8" id="KW-0449">Lipoprotein</keyword>
<accession>M4TBV5</accession>
<protein>
    <submittedName>
        <fullName evidence="13">Variant surface glycoprotein 1539</fullName>
    </submittedName>
</protein>
<evidence type="ECO:0000256" key="3">
    <source>
        <dbReference type="ARBA" id="ARBA00022475"/>
    </source>
</evidence>
<evidence type="ECO:0000256" key="4">
    <source>
        <dbReference type="ARBA" id="ARBA00022622"/>
    </source>
</evidence>
<feature type="chain" id="PRO_5004058355" evidence="11">
    <location>
        <begin position="20"/>
        <end position="371"/>
    </location>
</feature>
<organism evidence="13">
    <name type="scientific">Trypanosoma brucei</name>
    <dbReference type="NCBI Taxonomy" id="5691"/>
    <lineage>
        <taxon>Eukaryota</taxon>
        <taxon>Discoba</taxon>
        <taxon>Euglenozoa</taxon>
        <taxon>Kinetoplastea</taxon>
        <taxon>Metakinetoplastina</taxon>
        <taxon>Trypanosomatida</taxon>
        <taxon>Trypanosomatidae</taxon>
        <taxon>Trypanosoma</taxon>
    </lineage>
</organism>
<evidence type="ECO:0000256" key="11">
    <source>
        <dbReference type="SAM" id="SignalP"/>
    </source>
</evidence>
<keyword evidence="7" id="KW-0325">Glycoprotein</keyword>
<evidence type="ECO:0000256" key="6">
    <source>
        <dbReference type="ARBA" id="ARBA00023136"/>
    </source>
</evidence>
<feature type="domain" description="Trypanosome variant surface glycoprotein B-type N-terminal" evidence="12">
    <location>
        <begin position="8"/>
        <end position="359"/>
    </location>
</feature>
<dbReference type="GO" id="GO:0098552">
    <property type="term" value="C:side of membrane"/>
    <property type="evidence" value="ECO:0007669"/>
    <property type="project" value="UniProtKB-KW"/>
</dbReference>
<keyword evidence="9" id="KW-0175">Coiled coil</keyword>
<feature type="compositionally biased region" description="Basic and acidic residues" evidence="10">
    <location>
        <begin position="92"/>
        <end position="109"/>
    </location>
</feature>
<evidence type="ECO:0000259" key="12">
    <source>
        <dbReference type="Pfam" id="PF13206"/>
    </source>
</evidence>
<comment type="subcellular location">
    <subcellularLocation>
        <location evidence="2">Cell membrane</location>
        <topology evidence="2">Lipid-anchor</topology>
        <topology evidence="2">GPI-anchor</topology>
    </subcellularLocation>
</comment>
<evidence type="ECO:0000256" key="10">
    <source>
        <dbReference type="SAM" id="MobiDB-lite"/>
    </source>
</evidence>
<dbReference type="VEuPathDB" id="TriTrypDB:Tb427_000211200"/>